<keyword evidence="2" id="KW-0479">Metal-binding</keyword>
<dbReference type="PANTHER" id="PTHR44379:SF8">
    <property type="entry name" value="XANTHINE DEHYDROGENASE IRON-SULFUR-BINDING SUBUNIT XDHC-RELATED"/>
    <property type="match status" value="1"/>
</dbReference>
<proteinExistence type="predicted"/>
<dbReference type="RefSeq" id="WP_150962772.1">
    <property type="nucleotide sequence ID" value="NZ_VZZJ01000005.1"/>
</dbReference>
<evidence type="ECO:0000313" key="7">
    <source>
        <dbReference type="EMBL" id="KAB1074376.1"/>
    </source>
</evidence>
<comment type="caution">
    <text evidence="7">The sequence shown here is derived from an EMBL/GenBank/DDBJ whole genome shotgun (WGS) entry which is preliminary data.</text>
</comment>
<keyword evidence="1" id="KW-0001">2Fe-2S</keyword>
<dbReference type="InterPro" id="IPR006058">
    <property type="entry name" value="2Fe2S_fd_BS"/>
</dbReference>
<dbReference type="InterPro" id="IPR012675">
    <property type="entry name" value="Beta-grasp_dom_sf"/>
</dbReference>
<dbReference type="CDD" id="cd00207">
    <property type="entry name" value="fer2"/>
    <property type="match status" value="1"/>
</dbReference>
<dbReference type="SUPFAM" id="SSF55961">
    <property type="entry name" value="Bet v1-like"/>
    <property type="match status" value="1"/>
</dbReference>
<dbReference type="Proteomes" id="UP000441523">
    <property type="component" value="Unassembled WGS sequence"/>
</dbReference>
<dbReference type="AlphaFoldDB" id="A0A6N6MUU3"/>
<name>A0A6N6MUU3_9HYPH</name>
<organism evidence="7 8">
    <name type="scientific">Methylobacterium planeticum</name>
    <dbReference type="NCBI Taxonomy" id="2615211"/>
    <lineage>
        <taxon>Bacteria</taxon>
        <taxon>Pseudomonadati</taxon>
        <taxon>Pseudomonadota</taxon>
        <taxon>Alphaproteobacteria</taxon>
        <taxon>Hyphomicrobiales</taxon>
        <taxon>Methylobacteriaceae</taxon>
        <taxon>Methylobacterium</taxon>
    </lineage>
</organism>
<dbReference type="InterPro" id="IPR023393">
    <property type="entry name" value="START-like_dom_sf"/>
</dbReference>
<dbReference type="Pfam" id="PF06240">
    <property type="entry name" value="COXG"/>
    <property type="match status" value="1"/>
</dbReference>
<evidence type="ECO:0000256" key="4">
    <source>
        <dbReference type="ARBA" id="ARBA00023004"/>
    </source>
</evidence>
<dbReference type="GO" id="GO:0046872">
    <property type="term" value="F:metal ion binding"/>
    <property type="evidence" value="ECO:0007669"/>
    <property type="project" value="UniProtKB-KW"/>
</dbReference>
<dbReference type="InterPro" id="IPR036884">
    <property type="entry name" value="2Fe-2S-bd_dom_sf"/>
</dbReference>
<evidence type="ECO:0000256" key="2">
    <source>
        <dbReference type="ARBA" id="ARBA00022723"/>
    </source>
</evidence>
<dbReference type="SUPFAM" id="SSF47741">
    <property type="entry name" value="CO dehydrogenase ISP C-domain like"/>
    <property type="match status" value="1"/>
</dbReference>
<dbReference type="InterPro" id="IPR036010">
    <property type="entry name" value="2Fe-2S_ferredoxin-like_sf"/>
</dbReference>
<dbReference type="GO" id="GO:0051537">
    <property type="term" value="F:2 iron, 2 sulfur cluster binding"/>
    <property type="evidence" value="ECO:0007669"/>
    <property type="project" value="UniProtKB-KW"/>
</dbReference>
<feature type="domain" description="2Fe-2S ferredoxin-type" evidence="6">
    <location>
        <begin position="14"/>
        <end position="90"/>
    </location>
</feature>
<evidence type="ECO:0000259" key="6">
    <source>
        <dbReference type="PROSITE" id="PS51085"/>
    </source>
</evidence>
<dbReference type="Gene3D" id="1.10.150.120">
    <property type="entry name" value="[2Fe-2S]-binding domain"/>
    <property type="match status" value="1"/>
</dbReference>
<dbReference type="PROSITE" id="PS00197">
    <property type="entry name" value="2FE2S_FER_1"/>
    <property type="match status" value="1"/>
</dbReference>
<dbReference type="Pfam" id="PF01799">
    <property type="entry name" value="Fer2_2"/>
    <property type="match status" value="1"/>
</dbReference>
<dbReference type="Gene3D" id="3.30.530.20">
    <property type="match status" value="1"/>
</dbReference>
<dbReference type="Pfam" id="PF00111">
    <property type="entry name" value="Fer2"/>
    <property type="match status" value="1"/>
</dbReference>
<dbReference type="SUPFAM" id="SSF54292">
    <property type="entry name" value="2Fe-2S ferredoxin-like"/>
    <property type="match status" value="1"/>
</dbReference>
<keyword evidence="3" id="KW-0560">Oxidoreductase</keyword>
<dbReference type="FunFam" id="3.10.20.30:FF:000020">
    <property type="entry name" value="Xanthine dehydrogenase iron-sulfur subunit"/>
    <property type="match status" value="1"/>
</dbReference>
<evidence type="ECO:0000256" key="1">
    <source>
        <dbReference type="ARBA" id="ARBA00022714"/>
    </source>
</evidence>
<accession>A0A6N6MUU3</accession>
<dbReference type="CDD" id="cd07823">
    <property type="entry name" value="SRPBCC_5"/>
    <property type="match status" value="1"/>
</dbReference>
<dbReference type="PROSITE" id="PS51085">
    <property type="entry name" value="2FE2S_FER_2"/>
    <property type="match status" value="1"/>
</dbReference>
<evidence type="ECO:0000313" key="8">
    <source>
        <dbReference type="Proteomes" id="UP000441523"/>
    </source>
</evidence>
<dbReference type="EMBL" id="VZZJ01000005">
    <property type="protein sequence ID" value="KAB1074376.1"/>
    <property type="molecule type" value="Genomic_DNA"/>
</dbReference>
<evidence type="ECO:0000256" key="5">
    <source>
        <dbReference type="ARBA" id="ARBA00023014"/>
    </source>
</evidence>
<reference evidence="7 8" key="1">
    <citation type="submission" date="2019-09" db="EMBL/GenBank/DDBJ databases">
        <title>YIM 132548 draft genome.</title>
        <authorList>
            <person name="Jiang L."/>
        </authorList>
    </citation>
    <scope>NUCLEOTIDE SEQUENCE [LARGE SCALE GENOMIC DNA]</scope>
    <source>
        <strain evidence="7 8">YIM 132548</strain>
    </source>
</reference>
<dbReference type="GO" id="GO:0016491">
    <property type="term" value="F:oxidoreductase activity"/>
    <property type="evidence" value="ECO:0007669"/>
    <property type="project" value="UniProtKB-KW"/>
</dbReference>
<sequence>MSALSAETILDEPMPVGLTVNGRAVRVRVEPRTHLGDLVRDHLDLTGTHLGCEHGVCGACTVLLDGEPARACLTFAGSCEGASVTTIEGLDADEIAGELRTAFNREHALQCGYCTPGMLVAARDLVLRLPEPDERRIRAGLSGNLCRCTGYVGIVRAVRGVIADRRARGIPARGAGAERGLGPVGARLGAAAAARTPLATAGAASAAAGAAPALAQVDELATDFRPAQSFAQDFTVSHPPEAVFALFGDVAAVAACLPGAVLTARPAPDRVEGGLEVRIGPIKALFRGRARIERDEAARSGRILGAGSDAGGRSATEGEIRYRVGPGEAPGSARVELAVGYTLKGPLAQFGRPGLVRDLAGRLTAEFARNLEARLSGRAAPATAPGLNPLRLLLDLVRARWAAWRGRP</sequence>
<keyword evidence="4" id="KW-0408">Iron</keyword>
<evidence type="ECO:0000256" key="3">
    <source>
        <dbReference type="ARBA" id="ARBA00023002"/>
    </source>
</evidence>
<keyword evidence="8" id="KW-1185">Reference proteome</keyword>
<dbReference type="Gene3D" id="3.10.20.30">
    <property type="match status" value="1"/>
</dbReference>
<dbReference type="InterPro" id="IPR001041">
    <property type="entry name" value="2Fe-2S_ferredoxin-type"/>
</dbReference>
<keyword evidence="5" id="KW-0411">Iron-sulfur</keyword>
<dbReference type="InterPro" id="IPR010419">
    <property type="entry name" value="CO_DH_gsu"/>
</dbReference>
<protein>
    <submittedName>
        <fullName evidence="7">2Fe-2S iron-sulfur cluster binding domain-containing protein</fullName>
    </submittedName>
</protein>
<dbReference type="InterPro" id="IPR051452">
    <property type="entry name" value="Diverse_Oxidoreductases"/>
</dbReference>
<gene>
    <name evidence="7" type="ORF">F6X51_08375</name>
</gene>
<dbReference type="PANTHER" id="PTHR44379">
    <property type="entry name" value="OXIDOREDUCTASE WITH IRON-SULFUR SUBUNIT"/>
    <property type="match status" value="1"/>
</dbReference>
<dbReference type="InterPro" id="IPR002888">
    <property type="entry name" value="2Fe-2S-bd"/>
</dbReference>